<dbReference type="InterPro" id="IPR026444">
    <property type="entry name" value="Secre_tail"/>
</dbReference>
<keyword evidence="1 2" id="KW-0732">Signal</keyword>
<dbReference type="AlphaFoldDB" id="A9DJA1"/>
<evidence type="ECO:0000256" key="2">
    <source>
        <dbReference type="SAM" id="SignalP"/>
    </source>
</evidence>
<dbReference type="Proteomes" id="UP000002945">
    <property type="component" value="Unassembled WGS sequence"/>
</dbReference>
<proteinExistence type="predicted"/>
<reference evidence="4 5" key="1">
    <citation type="journal article" date="2011" name="J. Bacteriol.">
        <title>Genome sequence of the algicidal bacterium Kordia algicida OT-1.</title>
        <authorList>
            <person name="Lee H.S."/>
            <person name="Kang S.G."/>
            <person name="Kwon K.K."/>
            <person name="Lee J.H."/>
            <person name="Kim S.J."/>
        </authorList>
    </citation>
    <scope>NUCLEOTIDE SEQUENCE [LARGE SCALE GENOMIC DNA]</scope>
    <source>
        <strain evidence="4 5">OT-1</strain>
    </source>
</reference>
<protein>
    <recommendedName>
        <fullName evidence="3">Fibronectin type-III domain-containing protein</fullName>
    </recommendedName>
</protein>
<evidence type="ECO:0000256" key="1">
    <source>
        <dbReference type="ARBA" id="ARBA00022729"/>
    </source>
</evidence>
<dbReference type="InterPro" id="IPR036116">
    <property type="entry name" value="FN3_sf"/>
</dbReference>
<dbReference type="Gene3D" id="2.60.40.10">
    <property type="entry name" value="Immunoglobulins"/>
    <property type="match status" value="1"/>
</dbReference>
<dbReference type="RefSeq" id="WP_007095072.1">
    <property type="nucleotide sequence ID" value="NZ_CP142125.1"/>
</dbReference>
<dbReference type="NCBIfam" id="TIGR04183">
    <property type="entry name" value="Por_Secre_tail"/>
    <property type="match status" value="1"/>
</dbReference>
<gene>
    <name evidence="4" type="ORF">KAOT1_12617</name>
</gene>
<name>A9DJA1_9FLAO</name>
<evidence type="ECO:0000259" key="3">
    <source>
        <dbReference type="PROSITE" id="PS50853"/>
    </source>
</evidence>
<organism evidence="4 5">
    <name type="scientific">Kordia algicida OT-1</name>
    <dbReference type="NCBI Taxonomy" id="391587"/>
    <lineage>
        <taxon>Bacteria</taxon>
        <taxon>Pseudomonadati</taxon>
        <taxon>Bacteroidota</taxon>
        <taxon>Flavobacteriia</taxon>
        <taxon>Flavobacteriales</taxon>
        <taxon>Flavobacteriaceae</taxon>
        <taxon>Kordia</taxon>
    </lineage>
</organism>
<dbReference type="InterPro" id="IPR003961">
    <property type="entry name" value="FN3_dom"/>
</dbReference>
<dbReference type="STRING" id="391587.KAOT1_12617"/>
<dbReference type="PROSITE" id="PS50853">
    <property type="entry name" value="FN3"/>
    <property type="match status" value="1"/>
</dbReference>
<feature type="signal peptide" evidence="2">
    <location>
        <begin position="1"/>
        <end position="18"/>
    </location>
</feature>
<evidence type="ECO:0000313" key="5">
    <source>
        <dbReference type="Proteomes" id="UP000002945"/>
    </source>
</evidence>
<dbReference type="SUPFAM" id="SSF49265">
    <property type="entry name" value="Fibronectin type III"/>
    <property type="match status" value="1"/>
</dbReference>
<keyword evidence="5" id="KW-1185">Reference proteome</keyword>
<feature type="domain" description="Fibronectin type-III" evidence="3">
    <location>
        <begin position="200"/>
        <end position="289"/>
    </location>
</feature>
<accession>A9DJA1</accession>
<dbReference type="Pfam" id="PF00041">
    <property type="entry name" value="fn3"/>
    <property type="match status" value="1"/>
</dbReference>
<evidence type="ECO:0000313" key="4">
    <source>
        <dbReference type="EMBL" id="EDP98059.1"/>
    </source>
</evidence>
<dbReference type="Gene3D" id="2.60.120.200">
    <property type="match status" value="1"/>
</dbReference>
<dbReference type="Pfam" id="PF18962">
    <property type="entry name" value="Por_Secre_tail"/>
    <property type="match status" value="1"/>
</dbReference>
<dbReference type="OrthoDB" id="951108at2"/>
<dbReference type="NCBIfam" id="NF038128">
    <property type="entry name" value="choice_anch_J"/>
    <property type="match status" value="1"/>
</dbReference>
<comment type="caution">
    <text evidence="4">The sequence shown here is derived from an EMBL/GenBank/DDBJ whole genome shotgun (WGS) entry which is preliminary data.</text>
</comment>
<feature type="chain" id="PRO_5002737520" description="Fibronectin type-III domain-containing protein" evidence="2">
    <location>
        <begin position="19"/>
        <end position="374"/>
    </location>
</feature>
<dbReference type="HOGENOM" id="CLU_697868_0_0_10"/>
<sequence>MKKITLLLLLAFYQFGYAQLSEDFEASTAIPAGWASFIGTNGLGTTQNWQINDGATNNVAFVTWEAVLGGNAEDWLVTPQFTVDATNFILSFDQSDSFATDYGSTYTVRVSTGASQTTHADFTIVDTQTETDVWSGGPLAQHTVDLSAYVGQPIYVAFVLEQNDGDRWIIDNVEMIADATAPDPATTPTPADMATGVVIDPADDNMDGNPDNSVTFAWEAATTGDPATAYDVYLGDSPTTLALLGTLGNTTVDITGMEYDTEYFWQIVAKNVGGDAMNSPIWSFTTEADPLSVEEVNSNDFKYYPNPTKGIVQFESTLQIDKLEVINLFGQRVMRVDDNVLTTKQLDVSSLKAGTYIMIVTIGDSVSSYKIVKE</sequence>
<dbReference type="EMBL" id="ABIB01000001">
    <property type="protein sequence ID" value="EDP98059.1"/>
    <property type="molecule type" value="Genomic_DNA"/>
</dbReference>
<dbReference type="eggNOG" id="COG5276">
    <property type="taxonomic scope" value="Bacteria"/>
</dbReference>
<dbReference type="InterPro" id="IPR013783">
    <property type="entry name" value="Ig-like_fold"/>
</dbReference>